<protein>
    <submittedName>
        <fullName evidence="4">Transcriptional regulator</fullName>
    </submittedName>
</protein>
<dbReference type="InterPro" id="IPR016032">
    <property type="entry name" value="Sig_transdc_resp-reg_C-effctor"/>
</dbReference>
<name>A0ABQ1C0Z4_9MYCO</name>
<reference evidence="4 5" key="1">
    <citation type="journal article" date="2019" name="Emerg. Microbes Infect.">
        <title>Comprehensive subspecies identification of 175 nontuberculous mycobacteria species based on 7547 genomic profiles.</title>
        <authorList>
            <person name="Matsumoto Y."/>
            <person name="Kinjo T."/>
            <person name="Motooka D."/>
            <person name="Nabeya D."/>
            <person name="Jung N."/>
            <person name="Uechi K."/>
            <person name="Horii T."/>
            <person name="Iida T."/>
            <person name="Fujita J."/>
            <person name="Nakamura S."/>
        </authorList>
    </citation>
    <scope>NUCLEOTIDE SEQUENCE [LARGE SCALE GENOMIC DNA]</scope>
    <source>
        <strain evidence="4 5">JCM 18565</strain>
    </source>
</reference>
<dbReference type="PROSITE" id="PS50125">
    <property type="entry name" value="GUANYLATE_CYCLASE_2"/>
    <property type="match status" value="1"/>
</dbReference>
<proteinExistence type="predicted"/>
<evidence type="ECO:0000259" key="2">
    <source>
        <dbReference type="PROSITE" id="PS50043"/>
    </source>
</evidence>
<evidence type="ECO:0000259" key="3">
    <source>
        <dbReference type="PROSITE" id="PS50125"/>
    </source>
</evidence>
<dbReference type="InterPro" id="IPR036388">
    <property type="entry name" value="WH-like_DNA-bd_sf"/>
</dbReference>
<dbReference type="InterPro" id="IPR001054">
    <property type="entry name" value="A/G_cyclase"/>
</dbReference>
<dbReference type="EMBL" id="BLKX01000001">
    <property type="protein sequence ID" value="GFG78079.1"/>
    <property type="molecule type" value="Genomic_DNA"/>
</dbReference>
<evidence type="ECO:0000313" key="4">
    <source>
        <dbReference type="EMBL" id="GFG78079.1"/>
    </source>
</evidence>
<dbReference type="SUPFAM" id="SSF52540">
    <property type="entry name" value="P-loop containing nucleoside triphosphate hydrolases"/>
    <property type="match status" value="1"/>
</dbReference>
<dbReference type="PROSITE" id="PS50043">
    <property type="entry name" value="HTH_LUXR_2"/>
    <property type="match status" value="1"/>
</dbReference>
<organism evidence="4 5">
    <name type="scientific">Mycobacterium paragordonae</name>
    <dbReference type="NCBI Taxonomy" id="1389713"/>
    <lineage>
        <taxon>Bacteria</taxon>
        <taxon>Bacillati</taxon>
        <taxon>Actinomycetota</taxon>
        <taxon>Actinomycetes</taxon>
        <taxon>Mycobacteriales</taxon>
        <taxon>Mycobacteriaceae</taxon>
        <taxon>Mycobacterium</taxon>
    </lineage>
</organism>
<dbReference type="InterPro" id="IPR011990">
    <property type="entry name" value="TPR-like_helical_dom_sf"/>
</dbReference>
<evidence type="ECO:0000256" key="1">
    <source>
        <dbReference type="SAM" id="Coils"/>
    </source>
</evidence>
<dbReference type="CDD" id="cd07302">
    <property type="entry name" value="CHD"/>
    <property type="match status" value="1"/>
</dbReference>
<dbReference type="SMART" id="SM00044">
    <property type="entry name" value="CYCc"/>
    <property type="match status" value="1"/>
</dbReference>
<dbReference type="RefSeq" id="WP_120792145.1">
    <property type="nucleotide sequence ID" value="NZ_BLKX01000001.1"/>
</dbReference>
<dbReference type="CDD" id="cd06170">
    <property type="entry name" value="LuxR_C_like"/>
    <property type="match status" value="1"/>
</dbReference>
<evidence type="ECO:0000313" key="5">
    <source>
        <dbReference type="Proteomes" id="UP000465240"/>
    </source>
</evidence>
<dbReference type="InterPro" id="IPR029787">
    <property type="entry name" value="Nucleotide_cyclase"/>
</dbReference>
<dbReference type="PANTHER" id="PTHR47691">
    <property type="entry name" value="REGULATOR-RELATED"/>
    <property type="match status" value="1"/>
</dbReference>
<dbReference type="Gene3D" id="1.25.40.10">
    <property type="entry name" value="Tetratricopeptide repeat domain"/>
    <property type="match status" value="1"/>
</dbReference>
<keyword evidence="5" id="KW-1185">Reference proteome</keyword>
<dbReference type="Pfam" id="PF00211">
    <property type="entry name" value="Guanylate_cyc"/>
    <property type="match status" value="1"/>
</dbReference>
<dbReference type="Gene3D" id="3.40.50.300">
    <property type="entry name" value="P-loop containing nucleotide triphosphate hydrolases"/>
    <property type="match status" value="1"/>
</dbReference>
<feature type="coiled-coil region" evidence="1">
    <location>
        <begin position="763"/>
        <end position="790"/>
    </location>
</feature>
<dbReference type="InterPro" id="IPR000792">
    <property type="entry name" value="Tscrpt_reg_LuxR_C"/>
</dbReference>
<dbReference type="InterPro" id="IPR058852">
    <property type="entry name" value="HTH_77"/>
</dbReference>
<keyword evidence="1" id="KW-0175">Coiled coil</keyword>
<accession>A0ABQ1C0Z4</accession>
<dbReference type="PRINTS" id="PR00364">
    <property type="entry name" value="DISEASERSIST"/>
</dbReference>
<dbReference type="Gene3D" id="3.30.70.1230">
    <property type="entry name" value="Nucleotide cyclase"/>
    <property type="match status" value="2"/>
</dbReference>
<comment type="caution">
    <text evidence="4">The sequence shown here is derived from an EMBL/GenBank/DDBJ whole genome shotgun (WGS) entry which is preliminary data.</text>
</comment>
<gene>
    <name evidence="4" type="ORF">MPRG_13550</name>
</gene>
<dbReference type="PANTHER" id="PTHR47691:SF3">
    <property type="entry name" value="HTH-TYPE TRANSCRIPTIONAL REGULATOR RV0890C-RELATED"/>
    <property type="match status" value="1"/>
</dbReference>
<dbReference type="PRINTS" id="PR00038">
    <property type="entry name" value="HTHLUXR"/>
</dbReference>
<dbReference type="Proteomes" id="UP000465240">
    <property type="component" value="Unassembled WGS sequence"/>
</dbReference>
<feature type="domain" description="Guanylate cyclase" evidence="3">
    <location>
        <begin position="29"/>
        <end position="137"/>
    </location>
</feature>
<dbReference type="SMART" id="SM00421">
    <property type="entry name" value="HTH_LUXR"/>
    <property type="match status" value="1"/>
</dbReference>
<dbReference type="Gene3D" id="1.10.10.10">
    <property type="entry name" value="Winged helix-like DNA-binding domain superfamily/Winged helix DNA-binding domain"/>
    <property type="match status" value="1"/>
</dbReference>
<dbReference type="Pfam" id="PF00196">
    <property type="entry name" value="GerE"/>
    <property type="match status" value="1"/>
</dbReference>
<feature type="domain" description="HTH luxR-type" evidence="2">
    <location>
        <begin position="1039"/>
        <end position="1104"/>
    </location>
</feature>
<dbReference type="SUPFAM" id="SSF46894">
    <property type="entry name" value="C-terminal effector domain of the bipartite response regulators"/>
    <property type="match status" value="1"/>
</dbReference>
<dbReference type="InterPro" id="IPR027417">
    <property type="entry name" value="P-loop_NTPase"/>
</dbReference>
<dbReference type="SUPFAM" id="SSF55073">
    <property type="entry name" value="Nucleotide cyclase"/>
    <property type="match status" value="1"/>
</dbReference>
<dbReference type="Pfam" id="PF25872">
    <property type="entry name" value="HTH_77"/>
    <property type="match status" value="1"/>
</dbReference>
<sequence length="1105" mass="118573">MTETDLRADIPPVDWSVLGVGELPTGTVTLLLADVEGSTRLWETQPEEMTAALARLDRTLVDLLSTHGGVRPVEQGEGDSFVVAFARASQAVACALDLQRAPLAPIRLRIGVHSGEVQLRDEGNYVGATINRAARLRDLAHGGQTVVSGTTEDLVADALPADAWLTDLGRYELRGIARAERVAQLCQPGIRNDFPPLRTSKSAAAEHMPVQLTSFVGRDVEIDGVRRTLADDRLVTLTGAGGVGKTRLAIQVAEQVAANFADGAWYVDLAPITDPDLVPVATAGALGLADQPSRSTTDALIRFVGDRRTLVVLDNCEHLLDAVASLTTALLTACPALTLLATSREPIDVPGEVTWRVPSLSLDDDAVALFLDRARRARSDLRIVDDDVETVKEICRRLDGMPLAIELAAARMRALSLDEIVGSLHDRFRLLTGGRRTAVRRQQTLRASVDWSHALLTESERVLFRRLAAFMGGFDLVAARAVAGDTDIERFQVLDQLTLLVDKSLVVANNTGGRSRYRLLETVRQYALEKLDESGEAAEVRARHRDYYTAMAAALDAPAATGHQRRVEQTESELDNLRAAFAWSRESGDIELALQLASSLQPLWLTRGRLREGMSWIDEALADLGRIDREVAPAVLARALADAALFDGWVGVPERREQANEALAIARQLDDPSLLVRALTACVGTGAFNPEQAATYFAEAIELARDLGDKWRLSQLLGFQAYAAAMAGGAISESAAVEGRDLADSIGDRVASGQCRLWGIAGGRAMRGELQGAEDELRELLADAEAAGDLLTKFNALMAQSFVLGWHGNTAAALAAAETAVESAAELGAAIEGLGYLALGWTLLAAGDVAAARNTLAAAYGRIPDAGWSATNLMWRAETELAANDLVAARLWADQAVSATAGYHRTLALNTHARVVLAEGHPESIEEAERDAYQALALAADCGARLGVPDVIENLAGLAARAVSYREAARLFGAATAIRQRTGEARYKIHQADYEAAVAAVRDAMGQSDFDAAHAEGAALSTGEVIAYARRGRGERKRPSSGWASLTPTERDVIRLVSEGLSNKDIAARLFVSPRTIETHLTHVYTKLDLSSRVQLAQEATRRGS</sequence>
<dbReference type="PROSITE" id="PS00622">
    <property type="entry name" value="HTH_LUXR_1"/>
    <property type="match status" value="1"/>
</dbReference>